<keyword evidence="2" id="KW-1185">Reference proteome</keyword>
<reference evidence="1 2" key="1">
    <citation type="submission" date="2016-09" db="EMBL/GenBank/DDBJ databases">
        <title>The draft genome of Dichanthelium oligosanthes: A C3 panicoid grass species.</title>
        <authorList>
            <person name="Studer A.J."/>
            <person name="Schnable J.C."/>
            <person name="Brutnell T.P."/>
        </authorList>
    </citation>
    <scope>NUCLEOTIDE SEQUENCE [LARGE SCALE GENOMIC DNA]</scope>
    <source>
        <strain evidence="2">cv. Kellogg 1175</strain>
        <tissue evidence="1">Leaf</tissue>
    </source>
</reference>
<evidence type="ECO:0000313" key="2">
    <source>
        <dbReference type="Proteomes" id="UP000095767"/>
    </source>
</evidence>
<dbReference type="Proteomes" id="UP000095767">
    <property type="component" value="Unassembled WGS sequence"/>
</dbReference>
<dbReference type="AlphaFoldDB" id="A0A1E5W760"/>
<evidence type="ECO:0000313" key="1">
    <source>
        <dbReference type="EMBL" id="OEL33197.1"/>
    </source>
</evidence>
<comment type="caution">
    <text evidence="1">The sequence shown here is derived from an EMBL/GenBank/DDBJ whole genome shotgun (WGS) entry which is preliminary data.</text>
</comment>
<gene>
    <name evidence="1" type="ORF">BAE44_0005784</name>
</gene>
<sequence length="160" mass="18561">LEEYHCFQCKLILKHYSLKLYLIPAYFPGRFTFFVVSPINYSSKTVKGNDICEKFIKIILYIFCRCYHLGNFKRFFCVIATEATDLQLCLVEPFLNEVSPDEMASLAFSESELETLCRICGVEIGTNEGMKAFVPKQTSFYLPTFMPQSYGIYISREAER</sequence>
<accession>A0A1E5W760</accession>
<name>A0A1E5W760_9POAL</name>
<protein>
    <submittedName>
        <fullName evidence="1">Uncharacterized protein</fullName>
    </submittedName>
</protein>
<proteinExistence type="predicted"/>
<dbReference type="EMBL" id="LWDX02019646">
    <property type="protein sequence ID" value="OEL33197.1"/>
    <property type="molecule type" value="Genomic_DNA"/>
</dbReference>
<feature type="non-terminal residue" evidence="1">
    <location>
        <position position="1"/>
    </location>
</feature>
<organism evidence="1 2">
    <name type="scientific">Dichanthelium oligosanthes</name>
    <dbReference type="NCBI Taxonomy" id="888268"/>
    <lineage>
        <taxon>Eukaryota</taxon>
        <taxon>Viridiplantae</taxon>
        <taxon>Streptophyta</taxon>
        <taxon>Embryophyta</taxon>
        <taxon>Tracheophyta</taxon>
        <taxon>Spermatophyta</taxon>
        <taxon>Magnoliopsida</taxon>
        <taxon>Liliopsida</taxon>
        <taxon>Poales</taxon>
        <taxon>Poaceae</taxon>
        <taxon>PACMAD clade</taxon>
        <taxon>Panicoideae</taxon>
        <taxon>Panicodae</taxon>
        <taxon>Paniceae</taxon>
        <taxon>Dichantheliinae</taxon>
        <taxon>Dichanthelium</taxon>
    </lineage>
</organism>
<dbReference type="STRING" id="888268.A0A1E5W760"/>
<dbReference type="OrthoDB" id="264795at2759"/>